<evidence type="ECO:0000313" key="11">
    <source>
        <dbReference type="Proteomes" id="UP000199024"/>
    </source>
</evidence>
<dbReference type="InterPro" id="IPR050314">
    <property type="entry name" value="Glycosyl_Hydrlase_18"/>
</dbReference>
<evidence type="ECO:0000256" key="4">
    <source>
        <dbReference type="ARBA" id="ARBA00023024"/>
    </source>
</evidence>
<feature type="signal peptide" evidence="8">
    <location>
        <begin position="1"/>
        <end position="21"/>
    </location>
</feature>
<comment type="similarity">
    <text evidence="7">Belongs to the glycosyl hydrolase 18 family.</text>
</comment>
<gene>
    <name evidence="10" type="ORF">SAMN05421771_3501</name>
</gene>
<dbReference type="PROSITE" id="PS01095">
    <property type="entry name" value="GH18_1"/>
    <property type="match status" value="1"/>
</dbReference>
<dbReference type="PANTHER" id="PTHR11177">
    <property type="entry name" value="CHITINASE"/>
    <property type="match status" value="1"/>
</dbReference>
<dbReference type="GO" id="GO:0008843">
    <property type="term" value="F:endochitinase activity"/>
    <property type="evidence" value="ECO:0007669"/>
    <property type="project" value="UniProtKB-EC"/>
</dbReference>
<evidence type="ECO:0000256" key="5">
    <source>
        <dbReference type="ARBA" id="ARBA00023295"/>
    </source>
</evidence>
<feature type="domain" description="GH18" evidence="9">
    <location>
        <begin position="26"/>
        <end position="388"/>
    </location>
</feature>
<comment type="catalytic activity">
    <reaction evidence="1">
        <text>Random endo-hydrolysis of N-acetyl-beta-D-glucosaminide (1-&gt;4)-beta-linkages in chitin and chitodextrins.</text>
        <dbReference type="EC" id="3.2.1.14"/>
    </reaction>
</comment>
<accession>A0A1I6MSR8</accession>
<evidence type="ECO:0000256" key="1">
    <source>
        <dbReference type="ARBA" id="ARBA00000822"/>
    </source>
</evidence>
<dbReference type="Pfam" id="PF00704">
    <property type="entry name" value="Glyco_hydro_18"/>
    <property type="match status" value="1"/>
</dbReference>
<dbReference type="Gene3D" id="3.20.20.80">
    <property type="entry name" value="Glycosidases"/>
    <property type="match status" value="1"/>
</dbReference>
<dbReference type="AlphaFoldDB" id="A0A1I6MSR8"/>
<keyword evidence="4" id="KW-0146">Chitin degradation</keyword>
<evidence type="ECO:0000256" key="2">
    <source>
        <dbReference type="ARBA" id="ARBA00012729"/>
    </source>
</evidence>
<reference evidence="10 11" key="1">
    <citation type="submission" date="2016-10" db="EMBL/GenBank/DDBJ databases">
        <authorList>
            <person name="de Groot N.N."/>
        </authorList>
    </citation>
    <scope>NUCLEOTIDE SEQUENCE [LARGE SCALE GENOMIC DNA]</scope>
    <source>
        <strain evidence="10 11">DSM 21001</strain>
    </source>
</reference>
<sequence length="398" mass="43553">MVSRAKRLLSCLALITCAAQAQQPHPLLTGYFPQWGLYNDPQYTVKNLAENAGLLDQINYAQGFVTGGHCSVADPNADTNYAFTAAQSVDGVADSPTQPLRGSFNQMIKLKRRHPHLKLVLSLEGKAADFAFDAQPENRAAFVASCVHLWIKGTITPEISIGTLFDGIDIDWEFPHPEDAANYIELLKEFRRQMDAVRPGMLLNVAVGPSPRMMGGADMAIVASLVDQMGLMTYDFTGPWVQHTGFVSALSGEVGSGTVTHTVSAYRAAGVPAAKLLVGVPFYGYGWRLVPEDNNGLFQEGEPIHGDRPYREIETKIPTSRVYRDPNSQAPWLFDGDVFWTYEDPISVSAKARYAAEQSLGGLMIWELGEDNATATLLTTAHKALHEEPTPITNKQAQ</sequence>
<keyword evidence="4" id="KW-0119">Carbohydrate metabolism</keyword>
<name>A0A1I6MSR8_9BACT</name>
<dbReference type="GO" id="GO:0006032">
    <property type="term" value="P:chitin catabolic process"/>
    <property type="evidence" value="ECO:0007669"/>
    <property type="project" value="UniProtKB-KW"/>
</dbReference>
<dbReference type="PROSITE" id="PS51910">
    <property type="entry name" value="GH18_2"/>
    <property type="match status" value="1"/>
</dbReference>
<organism evidence="10 11">
    <name type="scientific">Granulicella pectinivorans</name>
    <dbReference type="NCBI Taxonomy" id="474950"/>
    <lineage>
        <taxon>Bacteria</taxon>
        <taxon>Pseudomonadati</taxon>
        <taxon>Acidobacteriota</taxon>
        <taxon>Terriglobia</taxon>
        <taxon>Terriglobales</taxon>
        <taxon>Acidobacteriaceae</taxon>
        <taxon>Granulicella</taxon>
    </lineage>
</organism>
<dbReference type="InterPro" id="IPR017853">
    <property type="entry name" value="GH"/>
</dbReference>
<dbReference type="Gene3D" id="3.10.50.10">
    <property type="match status" value="1"/>
</dbReference>
<keyword evidence="8" id="KW-0732">Signal</keyword>
<dbReference type="GO" id="GO:0005975">
    <property type="term" value="P:carbohydrate metabolic process"/>
    <property type="evidence" value="ECO:0007669"/>
    <property type="project" value="InterPro"/>
</dbReference>
<evidence type="ECO:0000259" key="9">
    <source>
        <dbReference type="PROSITE" id="PS51910"/>
    </source>
</evidence>
<dbReference type="InterPro" id="IPR029070">
    <property type="entry name" value="Chitinase_insertion_sf"/>
</dbReference>
<evidence type="ECO:0000256" key="6">
    <source>
        <dbReference type="RuleBase" id="RU000489"/>
    </source>
</evidence>
<dbReference type="SMART" id="SM00636">
    <property type="entry name" value="Glyco_18"/>
    <property type="match status" value="1"/>
</dbReference>
<proteinExistence type="inferred from homology"/>
<keyword evidence="11" id="KW-1185">Reference proteome</keyword>
<dbReference type="STRING" id="474950.SAMN05421771_3501"/>
<feature type="chain" id="PRO_5011694040" description="chitinase" evidence="8">
    <location>
        <begin position="22"/>
        <end position="398"/>
    </location>
</feature>
<keyword evidence="5 6" id="KW-0326">Glycosidase</keyword>
<dbReference type="EMBL" id="FOZL01000001">
    <property type="protein sequence ID" value="SFS18568.1"/>
    <property type="molecule type" value="Genomic_DNA"/>
</dbReference>
<keyword evidence="3 6" id="KW-0378">Hydrolase</keyword>
<dbReference type="OrthoDB" id="9812811at2"/>
<dbReference type="InterPro" id="IPR001223">
    <property type="entry name" value="Glyco_hydro18_cat"/>
</dbReference>
<dbReference type="PANTHER" id="PTHR11177:SF317">
    <property type="entry name" value="CHITINASE 12-RELATED"/>
    <property type="match status" value="1"/>
</dbReference>
<evidence type="ECO:0000256" key="8">
    <source>
        <dbReference type="SAM" id="SignalP"/>
    </source>
</evidence>
<evidence type="ECO:0000256" key="3">
    <source>
        <dbReference type="ARBA" id="ARBA00022801"/>
    </source>
</evidence>
<evidence type="ECO:0000313" key="10">
    <source>
        <dbReference type="EMBL" id="SFS18568.1"/>
    </source>
</evidence>
<keyword evidence="4" id="KW-0624">Polysaccharide degradation</keyword>
<dbReference type="Proteomes" id="UP000199024">
    <property type="component" value="Unassembled WGS sequence"/>
</dbReference>
<protein>
    <recommendedName>
        <fullName evidence="2">chitinase</fullName>
        <ecNumber evidence="2">3.2.1.14</ecNumber>
    </recommendedName>
</protein>
<dbReference type="EC" id="3.2.1.14" evidence="2"/>
<dbReference type="InterPro" id="IPR011583">
    <property type="entry name" value="Chitinase_II/V-like_cat"/>
</dbReference>
<dbReference type="RefSeq" id="WP_089841095.1">
    <property type="nucleotide sequence ID" value="NZ_FOZL01000001.1"/>
</dbReference>
<evidence type="ECO:0000256" key="7">
    <source>
        <dbReference type="RuleBase" id="RU004453"/>
    </source>
</evidence>
<dbReference type="GO" id="GO:0008061">
    <property type="term" value="F:chitin binding"/>
    <property type="evidence" value="ECO:0007669"/>
    <property type="project" value="InterPro"/>
</dbReference>
<dbReference type="InterPro" id="IPR001579">
    <property type="entry name" value="Glyco_hydro_18_chit_AS"/>
</dbReference>
<dbReference type="SUPFAM" id="SSF51445">
    <property type="entry name" value="(Trans)glycosidases"/>
    <property type="match status" value="1"/>
</dbReference>
<dbReference type="SUPFAM" id="SSF54556">
    <property type="entry name" value="Chitinase insertion domain"/>
    <property type="match status" value="1"/>
</dbReference>